<evidence type="ECO:0000256" key="1">
    <source>
        <dbReference type="ARBA" id="ARBA00023002"/>
    </source>
</evidence>
<feature type="domain" description="FAD-binding" evidence="3">
    <location>
        <begin position="8"/>
        <end position="351"/>
    </location>
</feature>
<dbReference type="PANTHER" id="PTHR13789:SF309">
    <property type="entry name" value="PUTATIVE (AFU_ORTHOLOGUE AFUA_6G14510)-RELATED"/>
    <property type="match status" value="1"/>
</dbReference>
<evidence type="ECO:0000313" key="5">
    <source>
        <dbReference type="Proteomes" id="UP000184096"/>
    </source>
</evidence>
<organism evidence="4 5">
    <name type="scientific">Bradyrhizobium erythrophlei</name>
    <dbReference type="NCBI Taxonomy" id="1437360"/>
    <lineage>
        <taxon>Bacteria</taxon>
        <taxon>Pseudomonadati</taxon>
        <taxon>Pseudomonadota</taxon>
        <taxon>Alphaproteobacteria</taxon>
        <taxon>Hyphomicrobiales</taxon>
        <taxon>Nitrobacteraceae</taxon>
        <taxon>Bradyrhizobium</taxon>
    </lineage>
</organism>
<dbReference type="FunFam" id="3.50.50.60:FF:000156">
    <property type="entry name" value="Salicylate hydroxylase, putative"/>
    <property type="match status" value="1"/>
</dbReference>
<dbReference type="OrthoDB" id="5499180at2"/>
<name>A0A1M7URN6_9BRAD</name>
<gene>
    <name evidence="4" type="ORF">SAMN05444170_6407</name>
</gene>
<dbReference type="InterPro" id="IPR002938">
    <property type="entry name" value="FAD-bd"/>
</dbReference>
<dbReference type="InterPro" id="IPR036188">
    <property type="entry name" value="FAD/NAD-bd_sf"/>
</dbReference>
<dbReference type="GO" id="GO:0071949">
    <property type="term" value="F:FAD binding"/>
    <property type="evidence" value="ECO:0007669"/>
    <property type="project" value="InterPro"/>
</dbReference>
<evidence type="ECO:0000256" key="2">
    <source>
        <dbReference type="ARBA" id="ARBA00023033"/>
    </source>
</evidence>
<protein>
    <submittedName>
        <fullName evidence="4">2-polyprenyl-6-methoxyphenol hydroxylase</fullName>
    </submittedName>
</protein>
<evidence type="ECO:0000313" key="4">
    <source>
        <dbReference type="EMBL" id="SHN85703.1"/>
    </source>
</evidence>
<dbReference type="InterPro" id="IPR050493">
    <property type="entry name" value="FAD-dep_Monooxygenase_BioMet"/>
</dbReference>
<sequence>MVTRSPKALIIGAGIAGPAAAILLKRAGFNVELFEAWPYSAGIGGGLQIAPNGMRVLAEIGLADDMIATGSISESFDFYSKSGRKLGSVNRSMQQRFGMPAVNMRRSDLLETLINRAWCENVELRFEKRLARIEDRADRPIVAHFSDGSSSEGDFLIGADGVHSMVRQHVLPDGPRPFDTGLISFGGFIPRSLIEGGAMGQGIEATFGQSGFFGYGFCSPDPHCGAMWWSTQPSRGLDAAAHRSMDQETIRRHLLDFHAGWRDPIPRILHDAEGILVTDTLDVATLPVWSRGRTLLIGDAAHATSPHAGQGASLALEDAMRLCRLMQERRDLGETFRAFEEERRTRVEHIVAIARRNGNSKREFSATGAWIRDRMFSALIPFASRGMDFMFAYDATREVTPRPETSGLRDRQAA</sequence>
<reference evidence="5" key="1">
    <citation type="submission" date="2016-11" db="EMBL/GenBank/DDBJ databases">
        <authorList>
            <person name="Varghese N."/>
            <person name="Submissions S."/>
        </authorList>
    </citation>
    <scope>NUCLEOTIDE SEQUENCE [LARGE SCALE GENOMIC DNA]</scope>
    <source>
        <strain evidence="5">GAS401</strain>
    </source>
</reference>
<proteinExistence type="predicted"/>
<accession>A0A1M7URN6</accession>
<keyword evidence="2" id="KW-0503">Monooxygenase</keyword>
<dbReference type="RefSeq" id="WP_072824092.1">
    <property type="nucleotide sequence ID" value="NZ_LT670849.1"/>
</dbReference>
<dbReference type="SUPFAM" id="SSF51905">
    <property type="entry name" value="FAD/NAD(P)-binding domain"/>
    <property type="match status" value="1"/>
</dbReference>
<dbReference type="Pfam" id="PF01494">
    <property type="entry name" value="FAD_binding_3"/>
    <property type="match status" value="1"/>
</dbReference>
<dbReference type="AlphaFoldDB" id="A0A1M7URN6"/>
<dbReference type="PANTHER" id="PTHR13789">
    <property type="entry name" value="MONOOXYGENASE"/>
    <property type="match status" value="1"/>
</dbReference>
<dbReference type="Gene3D" id="3.50.50.60">
    <property type="entry name" value="FAD/NAD(P)-binding domain"/>
    <property type="match status" value="1"/>
</dbReference>
<dbReference type="EMBL" id="LT670849">
    <property type="protein sequence ID" value="SHN85703.1"/>
    <property type="molecule type" value="Genomic_DNA"/>
</dbReference>
<keyword evidence="1" id="KW-0560">Oxidoreductase</keyword>
<dbReference type="Proteomes" id="UP000184096">
    <property type="component" value="Chromosome I"/>
</dbReference>
<dbReference type="GO" id="GO:0004497">
    <property type="term" value="F:monooxygenase activity"/>
    <property type="evidence" value="ECO:0007669"/>
    <property type="project" value="UniProtKB-KW"/>
</dbReference>
<evidence type="ECO:0000259" key="3">
    <source>
        <dbReference type="Pfam" id="PF01494"/>
    </source>
</evidence>
<keyword evidence="5" id="KW-1185">Reference proteome</keyword>
<dbReference type="PRINTS" id="PR00420">
    <property type="entry name" value="RNGMNOXGNASE"/>
</dbReference>